<reference evidence="3" key="3">
    <citation type="submission" date="2025-09" db="UniProtKB">
        <authorList>
            <consortium name="Ensembl"/>
        </authorList>
    </citation>
    <scope>IDENTIFICATION</scope>
    <source>
        <strain evidence="3">2N</strain>
    </source>
</reference>
<reference evidence="3" key="2">
    <citation type="submission" date="2025-08" db="UniProtKB">
        <authorList>
            <consortium name="Ensembl"/>
        </authorList>
    </citation>
    <scope>IDENTIFICATION</scope>
    <source>
        <strain evidence="3">2N</strain>
    </source>
</reference>
<dbReference type="AlphaFoldDB" id="H0WDA6"/>
<gene>
    <name evidence="3" type="primary">PRR29</name>
</gene>
<dbReference type="CTD" id="92340"/>
<dbReference type="KEGG" id="cpoc:100732816"/>
<dbReference type="PANTHER" id="PTHR28604">
    <property type="match status" value="1"/>
</dbReference>
<dbReference type="Pfam" id="PF15248">
    <property type="entry name" value="DUF4587"/>
    <property type="match status" value="1"/>
</dbReference>
<dbReference type="VEuPathDB" id="HostDB:ENSCPOG00000026269"/>
<dbReference type="InterPro" id="IPR038915">
    <property type="entry name" value="PRR29-like"/>
</dbReference>
<keyword evidence="4" id="KW-1185">Reference proteome</keyword>
<dbReference type="InParanoid" id="H0WDA6"/>
<dbReference type="Ensembl" id="ENSCPOT00000027924.2">
    <property type="protein sequence ID" value="ENSCPOP00000020978.2"/>
    <property type="gene ID" value="ENSCPOG00000026269.2"/>
</dbReference>
<proteinExistence type="predicted"/>
<protein>
    <submittedName>
        <fullName evidence="3">Proline rich 29</fullName>
    </submittedName>
</protein>
<dbReference type="Bgee" id="ENSCPOG00000026269">
    <property type="expression patterns" value="Expressed in hypothalamus and 10 other cell types or tissues"/>
</dbReference>
<dbReference type="eggNOG" id="ENOG502S6FU">
    <property type="taxonomic scope" value="Eukaryota"/>
</dbReference>
<evidence type="ECO:0000313" key="3">
    <source>
        <dbReference type="Ensembl" id="ENSCPOP00000020978.2"/>
    </source>
</evidence>
<accession>H0WDA6</accession>
<reference evidence="4" key="1">
    <citation type="journal article" date="2011" name="Nature">
        <title>A high-resolution map of human evolutionary constraint using 29 mammals.</title>
        <authorList>
            <person name="Lindblad-Toh K."/>
            <person name="Garber M."/>
            <person name="Zuk O."/>
            <person name="Lin M.F."/>
            <person name="Parker B.J."/>
            <person name="Washietl S."/>
            <person name="Kheradpour P."/>
            <person name="Ernst J."/>
            <person name="Jordan G."/>
            <person name="Mauceli E."/>
            <person name="Ward L.D."/>
            <person name="Lowe C.B."/>
            <person name="Holloway A.K."/>
            <person name="Clamp M."/>
            <person name="Gnerre S."/>
            <person name="Alfoldi J."/>
            <person name="Beal K."/>
            <person name="Chang J."/>
            <person name="Clawson H."/>
            <person name="Cuff J."/>
            <person name="Di Palma F."/>
            <person name="Fitzgerald S."/>
            <person name="Flicek P."/>
            <person name="Guttman M."/>
            <person name="Hubisz M.J."/>
            <person name="Jaffe D.B."/>
            <person name="Jungreis I."/>
            <person name="Kent W.J."/>
            <person name="Kostka D."/>
            <person name="Lara M."/>
            <person name="Martins A.L."/>
            <person name="Massingham T."/>
            <person name="Moltke I."/>
            <person name="Raney B.J."/>
            <person name="Rasmussen M.D."/>
            <person name="Robinson J."/>
            <person name="Stark A."/>
            <person name="Vilella A.J."/>
            <person name="Wen J."/>
            <person name="Xie X."/>
            <person name="Zody M.C."/>
            <person name="Baldwin J."/>
            <person name="Bloom T."/>
            <person name="Chin C.W."/>
            <person name="Heiman D."/>
            <person name="Nicol R."/>
            <person name="Nusbaum C."/>
            <person name="Young S."/>
            <person name="Wilkinson J."/>
            <person name="Worley K.C."/>
            <person name="Kovar C.L."/>
            <person name="Muzny D.M."/>
            <person name="Gibbs R.A."/>
            <person name="Cree A."/>
            <person name="Dihn H.H."/>
            <person name="Fowler G."/>
            <person name="Jhangiani S."/>
            <person name="Joshi V."/>
            <person name="Lee S."/>
            <person name="Lewis L.R."/>
            <person name="Nazareth L.V."/>
            <person name="Okwuonu G."/>
            <person name="Santibanez J."/>
            <person name="Warren W.C."/>
            <person name="Mardis E.R."/>
            <person name="Weinstock G.M."/>
            <person name="Wilson R.K."/>
            <person name="Delehaunty K."/>
            <person name="Dooling D."/>
            <person name="Fronik C."/>
            <person name="Fulton L."/>
            <person name="Fulton B."/>
            <person name="Graves T."/>
            <person name="Minx P."/>
            <person name="Sodergren E."/>
            <person name="Birney E."/>
            <person name="Margulies E.H."/>
            <person name="Herrero J."/>
            <person name="Green E.D."/>
            <person name="Haussler D."/>
            <person name="Siepel A."/>
            <person name="Goldman N."/>
            <person name="Pollard K.S."/>
            <person name="Pedersen J.S."/>
            <person name="Lander E.S."/>
            <person name="Kellis M."/>
        </authorList>
    </citation>
    <scope>NUCLEOTIDE SEQUENCE [LARGE SCALE GENOMIC DNA]</scope>
    <source>
        <strain evidence="4">2N</strain>
    </source>
</reference>
<feature type="region of interest" description="Disordered" evidence="1">
    <location>
        <begin position="143"/>
        <end position="187"/>
    </location>
</feature>
<dbReference type="Proteomes" id="UP000005447">
    <property type="component" value="Unassembled WGS sequence"/>
</dbReference>
<sequence>MASGASRSWGRVPPQLAATSPSVTILQPLPLIVSGPPPQQGSVKEDLLELMSLQNAQMHQLLLSRLVAGALSPEPDSQGQQVYLEGQQEEPEEEMCIRQEAPLVFHHYYLPYPVASVGPLALWPAALLPFPLSQPYSQAMPGIWQQPPASGKTKMRAVPPPPPPSATETVGVDVPPASDYYDAESLL</sequence>
<dbReference type="InterPro" id="IPR027904">
    <property type="entry name" value="DUF4587"/>
</dbReference>
<dbReference type="OrthoDB" id="8962708at2759"/>
<dbReference type="HOGENOM" id="CLU_093882_1_0_1"/>
<dbReference type="EMBL" id="AAKN02045213">
    <property type="status" value="NOT_ANNOTATED_CDS"/>
    <property type="molecule type" value="Genomic_DNA"/>
</dbReference>
<evidence type="ECO:0000259" key="2">
    <source>
        <dbReference type="Pfam" id="PF15248"/>
    </source>
</evidence>
<dbReference type="GeneID" id="100732816"/>
<evidence type="ECO:0000313" key="4">
    <source>
        <dbReference type="Proteomes" id="UP000005447"/>
    </source>
</evidence>
<organism evidence="3 4">
    <name type="scientific">Cavia porcellus</name>
    <name type="common">Guinea pig</name>
    <dbReference type="NCBI Taxonomy" id="10141"/>
    <lineage>
        <taxon>Eukaryota</taxon>
        <taxon>Metazoa</taxon>
        <taxon>Chordata</taxon>
        <taxon>Craniata</taxon>
        <taxon>Vertebrata</taxon>
        <taxon>Euteleostomi</taxon>
        <taxon>Mammalia</taxon>
        <taxon>Eutheria</taxon>
        <taxon>Euarchontoglires</taxon>
        <taxon>Glires</taxon>
        <taxon>Rodentia</taxon>
        <taxon>Hystricomorpha</taxon>
        <taxon>Caviidae</taxon>
        <taxon>Cavia</taxon>
    </lineage>
</organism>
<dbReference type="GeneTree" id="ENSGT00390000002000"/>
<evidence type="ECO:0000256" key="1">
    <source>
        <dbReference type="SAM" id="MobiDB-lite"/>
    </source>
</evidence>
<dbReference type="RefSeq" id="XP_003465885.1">
    <property type="nucleotide sequence ID" value="XM_003465837.5"/>
</dbReference>
<dbReference type="PANTHER" id="PTHR28604:SF1">
    <property type="entry name" value="PROLINE-RICH PROTEIN 29"/>
    <property type="match status" value="1"/>
</dbReference>
<name>H0WDA6_CAVPO</name>
<dbReference type="OMA" id="QVIMNNI"/>
<feature type="domain" description="DUF4587" evidence="2">
    <location>
        <begin position="39"/>
        <end position="109"/>
    </location>
</feature>